<keyword evidence="4" id="KW-1185">Reference proteome</keyword>
<evidence type="ECO:0000313" key="3">
    <source>
        <dbReference type="EMBL" id="EKM51332.1"/>
    </source>
</evidence>
<sequence length="819" mass="91679">MDSAFVMLEQEQWSAVCLPGDDLSAQQLEDAENFQDIPVTSPKESTTYPGYCSTFNKVNQIAGGKYCTYATGLHPELKDVETGMKTDLCTYEVGGPGKQAFELGASTLKKSTANKDLHQSLARTAWAYIVTPFEIKTSLESAPFRLDVHHLEPSQTQEGRKARAQMTKYAAKIQLRQHRRFVFTVFICERIAWLFRWDRTGAIVSRPFDIFEKPELLLNFVYRIARASPTALGYDTSVEIMRPDDPQLDAFNAYRERQASDSWHRTFADDLWVNKTFYPLCKVTCDDVDGLDEGKKAQASPRTYTYIIGRHRSGSRSPTGRGGKGFIAYDVDRARLVFIKDYWCADHPEVHPELEVYRKLNAARLADGSPISHIAAAIAGGDVDGPKGQVTLTQEYLAERTKGKPASRFHHRFVVWQVGRPLETYKHGLELVGYMYQALLAHRDAYEVAGILHRDVSIGNILIDIEASCAILNDWDLCKYRNEMNRAATQHARSGTWAFMSGPLLEYPLKPNELPDDLESFIYVLELSVLRFHDHCFTTSPFPPGTPQDISGAQIQTSALARFVGVKFDAADDTSEGHVVGGRQKIRDMRSGDPGFTMTKQSSPLWKLLQGLYALGREHYSTIDLDELQRKWGATWRRQIADKKKYRPEVDDDVCLVQDMDSFVSGRPPVPVSFPINASSQARADISNSAENDSEDVASGESESEPENGPEHEYEGSENADRTVHAPLFTTTEPSDRAGHTRDLCTHADMIEAFRTFGKGTWSRQDKIGDQFSDLPIFGLIKSYGQVTAGKRRSAKGSGKPAKRPKHNPESSSHSTSVA</sequence>
<dbReference type="KEGG" id="pco:PHACADRAFT_213176"/>
<accession>K5WM42</accession>
<feature type="compositionally biased region" description="Basic and acidic residues" evidence="1">
    <location>
        <begin position="709"/>
        <end position="723"/>
    </location>
</feature>
<dbReference type="GO" id="GO:0004672">
    <property type="term" value="F:protein kinase activity"/>
    <property type="evidence" value="ECO:0007669"/>
    <property type="project" value="InterPro"/>
</dbReference>
<feature type="compositionally biased region" description="Basic residues" evidence="1">
    <location>
        <begin position="790"/>
        <end position="806"/>
    </location>
</feature>
<feature type="compositionally biased region" description="Polar residues" evidence="1">
    <location>
        <begin position="810"/>
        <end position="819"/>
    </location>
</feature>
<dbReference type="PANTHER" id="PTHR38248">
    <property type="entry name" value="FUNK1 6"/>
    <property type="match status" value="1"/>
</dbReference>
<dbReference type="InterPro" id="IPR008266">
    <property type="entry name" value="Tyr_kinase_AS"/>
</dbReference>
<reference evidence="3 4" key="1">
    <citation type="journal article" date="2012" name="BMC Genomics">
        <title>Comparative genomics of the white-rot fungi, Phanerochaete carnosa and P. chrysosporium, to elucidate the genetic basis of the distinct wood types they colonize.</title>
        <authorList>
            <person name="Suzuki H."/>
            <person name="MacDonald J."/>
            <person name="Syed K."/>
            <person name="Salamov A."/>
            <person name="Hori C."/>
            <person name="Aerts A."/>
            <person name="Henrissat B."/>
            <person name="Wiebenga A."/>
            <person name="vanKuyk P.A."/>
            <person name="Barry K."/>
            <person name="Lindquist E."/>
            <person name="LaButti K."/>
            <person name="Lapidus A."/>
            <person name="Lucas S."/>
            <person name="Coutinho P."/>
            <person name="Gong Y."/>
            <person name="Samejima M."/>
            <person name="Mahadevan R."/>
            <person name="Abou-Zaid M."/>
            <person name="de Vries R.P."/>
            <person name="Igarashi K."/>
            <person name="Yadav J.S."/>
            <person name="Grigoriev I.V."/>
            <person name="Master E.R."/>
        </authorList>
    </citation>
    <scope>NUCLEOTIDE SEQUENCE [LARGE SCALE GENOMIC DNA]</scope>
    <source>
        <strain evidence="3 4">HHB-10118-sp</strain>
    </source>
</reference>
<evidence type="ECO:0000259" key="2">
    <source>
        <dbReference type="PROSITE" id="PS50011"/>
    </source>
</evidence>
<feature type="domain" description="Protein kinase" evidence="2">
    <location>
        <begin position="311"/>
        <end position="664"/>
    </location>
</feature>
<feature type="region of interest" description="Disordered" evidence="1">
    <location>
        <begin position="786"/>
        <end position="819"/>
    </location>
</feature>
<dbReference type="PROSITE" id="PS00109">
    <property type="entry name" value="PROTEIN_KINASE_TYR"/>
    <property type="match status" value="1"/>
</dbReference>
<dbReference type="Gene3D" id="1.10.510.10">
    <property type="entry name" value="Transferase(Phosphotransferase) domain 1"/>
    <property type="match status" value="1"/>
</dbReference>
<organism evidence="3 4">
    <name type="scientific">Phanerochaete carnosa (strain HHB-10118-sp)</name>
    <name type="common">White-rot fungus</name>
    <name type="synonym">Peniophora carnosa</name>
    <dbReference type="NCBI Taxonomy" id="650164"/>
    <lineage>
        <taxon>Eukaryota</taxon>
        <taxon>Fungi</taxon>
        <taxon>Dikarya</taxon>
        <taxon>Basidiomycota</taxon>
        <taxon>Agaricomycotina</taxon>
        <taxon>Agaricomycetes</taxon>
        <taxon>Polyporales</taxon>
        <taxon>Phanerochaetaceae</taxon>
        <taxon>Phanerochaete</taxon>
    </lineage>
</organism>
<name>K5WM42_PHACS</name>
<feature type="compositionally biased region" description="Acidic residues" evidence="1">
    <location>
        <begin position="692"/>
        <end position="708"/>
    </location>
</feature>
<feature type="compositionally biased region" description="Polar residues" evidence="1">
    <location>
        <begin position="681"/>
        <end position="691"/>
    </location>
</feature>
<gene>
    <name evidence="3" type="ORF">PHACADRAFT_213176</name>
</gene>
<dbReference type="RefSeq" id="XP_007400476.1">
    <property type="nucleotide sequence ID" value="XM_007400414.1"/>
</dbReference>
<dbReference type="GO" id="GO:0005524">
    <property type="term" value="F:ATP binding"/>
    <property type="evidence" value="ECO:0007669"/>
    <property type="project" value="InterPro"/>
</dbReference>
<proteinExistence type="predicted"/>
<evidence type="ECO:0000256" key="1">
    <source>
        <dbReference type="SAM" id="MobiDB-lite"/>
    </source>
</evidence>
<dbReference type="InterPro" id="IPR011009">
    <property type="entry name" value="Kinase-like_dom_sf"/>
</dbReference>
<protein>
    <recommendedName>
        <fullName evidence="2">Protein kinase domain-containing protein</fullName>
    </recommendedName>
</protein>
<dbReference type="Pfam" id="PF17667">
    <property type="entry name" value="Pkinase_fungal"/>
    <property type="match status" value="1"/>
</dbReference>
<dbReference type="InterPro" id="IPR000719">
    <property type="entry name" value="Prot_kinase_dom"/>
</dbReference>
<dbReference type="SUPFAM" id="SSF56112">
    <property type="entry name" value="Protein kinase-like (PK-like)"/>
    <property type="match status" value="1"/>
</dbReference>
<dbReference type="InParanoid" id="K5WM42"/>
<dbReference type="OrthoDB" id="2791154at2759"/>
<dbReference type="InterPro" id="IPR040976">
    <property type="entry name" value="Pkinase_fungal"/>
</dbReference>
<dbReference type="Proteomes" id="UP000008370">
    <property type="component" value="Unassembled WGS sequence"/>
</dbReference>
<feature type="region of interest" description="Disordered" evidence="1">
    <location>
        <begin position="681"/>
        <end position="723"/>
    </location>
</feature>
<dbReference type="PANTHER" id="PTHR38248:SF2">
    <property type="entry name" value="FUNK1 11"/>
    <property type="match status" value="1"/>
</dbReference>
<dbReference type="PROSITE" id="PS50011">
    <property type="entry name" value="PROTEIN_KINASE_DOM"/>
    <property type="match status" value="1"/>
</dbReference>
<evidence type="ECO:0000313" key="4">
    <source>
        <dbReference type="Proteomes" id="UP000008370"/>
    </source>
</evidence>
<dbReference type="AlphaFoldDB" id="K5WM42"/>
<dbReference type="GeneID" id="18913344"/>
<dbReference type="EMBL" id="JH930477">
    <property type="protein sequence ID" value="EKM51332.1"/>
    <property type="molecule type" value="Genomic_DNA"/>
</dbReference>
<dbReference type="HOGENOM" id="CLU_016741_0_0_1"/>